<keyword evidence="4" id="KW-0472">Membrane</keyword>
<dbReference type="InterPro" id="IPR029033">
    <property type="entry name" value="His_PPase_superfam"/>
</dbReference>
<keyword evidence="14" id="KW-1185">Reference proteome</keyword>
<dbReference type="InterPro" id="IPR013078">
    <property type="entry name" value="His_Pase_superF_clade-1"/>
</dbReference>
<name>A0A087TZV7_STEMI</name>
<organism evidence="13 14">
    <name type="scientific">Stegodyphus mimosarum</name>
    <name type="common">African social velvet spider</name>
    <dbReference type="NCBI Taxonomy" id="407821"/>
    <lineage>
        <taxon>Eukaryota</taxon>
        <taxon>Metazoa</taxon>
        <taxon>Ecdysozoa</taxon>
        <taxon>Arthropoda</taxon>
        <taxon>Chelicerata</taxon>
        <taxon>Arachnida</taxon>
        <taxon>Araneae</taxon>
        <taxon>Araneomorphae</taxon>
        <taxon>Entelegynae</taxon>
        <taxon>Eresoidea</taxon>
        <taxon>Eresidae</taxon>
        <taxon>Stegodyphus</taxon>
    </lineage>
</organism>
<feature type="non-terminal residue" evidence="13">
    <location>
        <position position="139"/>
    </location>
</feature>
<dbReference type="Proteomes" id="UP000054359">
    <property type="component" value="Unassembled WGS sequence"/>
</dbReference>
<comment type="subcellular location">
    <subcellularLocation>
        <location evidence="1">Mitochondrion outer membrane</location>
    </subcellularLocation>
</comment>
<protein>
    <recommendedName>
        <fullName evidence="8">Serine/threonine-protein phosphatase PGAM5, mitochondrial</fullName>
        <ecNumber evidence="3">3.1.3.16</ecNumber>
    </recommendedName>
    <alternativeName>
        <fullName evidence="10">Phosphoglycerate mutase family member 5 homolog</fullName>
    </alternativeName>
    <alternativeName>
        <fullName evidence="9">Serine/threonine-protein phosphatase Pgam5, mitochondrial</fullName>
    </alternativeName>
</protein>
<dbReference type="Gene3D" id="3.40.50.1240">
    <property type="entry name" value="Phosphoglycerate mutase-like"/>
    <property type="match status" value="1"/>
</dbReference>
<comment type="catalytic activity">
    <reaction evidence="11">
        <text>O-phospho-L-seryl-[protein] + H2O = L-seryl-[protein] + phosphate</text>
        <dbReference type="Rhea" id="RHEA:20629"/>
        <dbReference type="Rhea" id="RHEA-COMP:9863"/>
        <dbReference type="Rhea" id="RHEA-COMP:11604"/>
        <dbReference type="ChEBI" id="CHEBI:15377"/>
        <dbReference type="ChEBI" id="CHEBI:29999"/>
        <dbReference type="ChEBI" id="CHEBI:43474"/>
        <dbReference type="ChEBI" id="CHEBI:83421"/>
        <dbReference type="EC" id="3.1.3.16"/>
    </reaction>
</comment>
<dbReference type="STRING" id="407821.A0A087TZV7"/>
<dbReference type="Pfam" id="PF00300">
    <property type="entry name" value="His_Phos_1"/>
    <property type="match status" value="1"/>
</dbReference>
<evidence type="ECO:0000256" key="12">
    <source>
        <dbReference type="ARBA" id="ARBA00048336"/>
    </source>
</evidence>
<sequence>MRVNFSKMYCSCLPRTQQTANIIESFLGKVPVEVSDLLDGGIPVAPDPPLPLFQYDPEVCATQKKRLDQAFQKIFHRPSIVASSHNYEIIISHSTVIRYFICKLLQIDPATWERFFVPHCSISWVKILGNGVISIKSVG</sequence>
<comment type="function">
    <text evidence="6">Displays phosphatase activity for serine/threonine residues, and dephosphorylates and activates Pk92B kinase. Has apparently no phosphoglycerate mutase activity.</text>
</comment>
<evidence type="ECO:0000256" key="10">
    <source>
        <dbReference type="ARBA" id="ARBA00042520"/>
    </source>
</evidence>
<reference evidence="13 14" key="1">
    <citation type="submission" date="2013-11" db="EMBL/GenBank/DDBJ databases">
        <title>Genome sequencing of Stegodyphus mimosarum.</title>
        <authorList>
            <person name="Bechsgaard J."/>
        </authorList>
    </citation>
    <scope>NUCLEOTIDE SEQUENCE [LARGE SCALE GENOMIC DNA]</scope>
</reference>
<evidence type="ECO:0000256" key="2">
    <source>
        <dbReference type="ARBA" id="ARBA00006717"/>
    </source>
</evidence>
<dbReference type="GO" id="GO:0090141">
    <property type="term" value="P:positive regulation of mitochondrial fission"/>
    <property type="evidence" value="ECO:0007669"/>
    <property type="project" value="TreeGrafter"/>
</dbReference>
<evidence type="ECO:0000256" key="4">
    <source>
        <dbReference type="ARBA" id="ARBA00022787"/>
    </source>
</evidence>
<evidence type="ECO:0000256" key="3">
    <source>
        <dbReference type="ARBA" id="ARBA00013081"/>
    </source>
</evidence>
<dbReference type="AlphaFoldDB" id="A0A087TZV7"/>
<dbReference type="PANTHER" id="PTHR20935:SF0">
    <property type="entry name" value="SERINE_THREONINE-PROTEIN PHOSPHATASE PGAM5, MITOCHONDRIAL"/>
    <property type="match status" value="1"/>
</dbReference>
<comment type="similarity">
    <text evidence="2">Belongs to the phosphoglycerate mutase family. BPG-dependent PGAM subfamily.</text>
</comment>
<keyword evidence="4" id="KW-0496">Mitochondrion</keyword>
<keyword evidence="4" id="KW-1000">Mitochondrion outer membrane</keyword>
<keyword evidence="5" id="KW-0378">Hydrolase</keyword>
<dbReference type="CDD" id="cd07067">
    <property type="entry name" value="HP_PGM_like"/>
    <property type="match status" value="1"/>
</dbReference>
<evidence type="ECO:0000256" key="11">
    <source>
        <dbReference type="ARBA" id="ARBA00047761"/>
    </source>
</evidence>
<evidence type="ECO:0000256" key="7">
    <source>
        <dbReference type="ARBA" id="ARBA00038605"/>
    </source>
</evidence>
<gene>
    <name evidence="13" type="ORF">X975_22680</name>
</gene>
<dbReference type="SUPFAM" id="SSF53254">
    <property type="entry name" value="Phosphoglycerate mutase-like"/>
    <property type="match status" value="1"/>
</dbReference>
<dbReference type="GO" id="GO:0005741">
    <property type="term" value="C:mitochondrial outer membrane"/>
    <property type="evidence" value="ECO:0007669"/>
    <property type="project" value="UniProtKB-SubCell"/>
</dbReference>
<evidence type="ECO:0000313" key="13">
    <source>
        <dbReference type="EMBL" id="KFM70646.1"/>
    </source>
</evidence>
<dbReference type="GO" id="GO:0004722">
    <property type="term" value="F:protein serine/threonine phosphatase activity"/>
    <property type="evidence" value="ECO:0007669"/>
    <property type="project" value="UniProtKB-EC"/>
</dbReference>
<evidence type="ECO:0000256" key="9">
    <source>
        <dbReference type="ARBA" id="ARBA00040722"/>
    </source>
</evidence>
<dbReference type="OrthoDB" id="2118094at2759"/>
<evidence type="ECO:0000256" key="6">
    <source>
        <dbReference type="ARBA" id="ARBA00037234"/>
    </source>
</evidence>
<comment type="subunit">
    <text evidence="7">Interacts with Pk92B/ASK1.</text>
</comment>
<dbReference type="InterPro" id="IPR051021">
    <property type="entry name" value="Mito_Ser/Thr_phosphatase"/>
</dbReference>
<evidence type="ECO:0000313" key="14">
    <source>
        <dbReference type="Proteomes" id="UP000054359"/>
    </source>
</evidence>
<dbReference type="EC" id="3.1.3.16" evidence="3"/>
<dbReference type="PANTHER" id="PTHR20935">
    <property type="entry name" value="PHOSPHOGLYCERATE MUTASE-RELATED"/>
    <property type="match status" value="1"/>
</dbReference>
<evidence type="ECO:0000256" key="8">
    <source>
        <dbReference type="ARBA" id="ARBA00039765"/>
    </source>
</evidence>
<evidence type="ECO:0000256" key="1">
    <source>
        <dbReference type="ARBA" id="ARBA00004294"/>
    </source>
</evidence>
<evidence type="ECO:0000256" key="5">
    <source>
        <dbReference type="ARBA" id="ARBA00022801"/>
    </source>
</evidence>
<accession>A0A087TZV7</accession>
<proteinExistence type="inferred from homology"/>
<comment type="catalytic activity">
    <reaction evidence="12">
        <text>O-phospho-L-threonyl-[protein] + H2O = L-threonyl-[protein] + phosphate</text>
        <dbReference type="Rhea" id="RHEA:47004"/>
        <dbReference type="Rhea" id="RHEA-COMP:11060"/>
        <dbReference type="Rhea" id="RHEA-COMP:11605"/>
        <dbReference type="ChEBI" id="CHEBI:15377"/>
        <dbReference type="ChEBI" id="CHEBI:30013"/>
        <dbReference type="ChEBI" id="CHEBI:43474"/>
        <dbReference type="ChEBI" id="CHEBI:61977"/>
        <dbReference type="EC" id="3.1.3.16"/>
    </reaction>
</comment>
<dbReference type="EMBL" id="KK117502">
    <property type="protein sequence ID" value="KFM70646.1"/>
    <property type="molecule type" value="Genomic_DNA"/>
</dbReference>